<accession>A0ABV3S265</accession>
<evidence type="ECO:0000313" key="1">
    <source>
        <dbReference type="EMBL" id="MEX0380446.1"/>
    </source>
</evidence>
<gene>
    <name evidence="1" type="ORF">AB3K24_03660</name>
</gene>
<name>A0ABV3S265_9LACO</name>
<protein>
    <submittedName>
        <fullName evidence="1">Uncharacterized protein</fullName>
    </submittedName>
</protein>
<reference evidence="1 2" key="1">
    <citation type="submission" date="2024-07" db="EMBL/GenBank/DDBJ databases">
        <authorList>
            <person name="Yun M."/>
        </authorList>
    </citation>
    <scope>NUCLEOTIDE SEQUENCE [LARGE SCALE GENOMIC DNA]</scope>
    <source>
        <strain evidence="1 2">MS01</strain>
    </source>
</reference>
<dbReference type="Proteomes" id="UP001556617">
    <property type="component" value="Unassembled WGS sequence"/>
</dbReference>
<keyword evidence="2" id="KW-1185">Reference proteome</keyword>
<dbReference type="EMBL" id="JBFPER010000001">
    <property type="protein sequence ID" value="MEX0380446.1"/>
    <property type="molecule type" value="Genomic_DNA"/>
</dbReference>
<dbReference type="RefSeq" id="WP_367973851.1">
    <property type="nucleotide sequence ID" value="NZ_JBFPEQ010000001.1"/>
</dbReference>
<comment type="caution">
    <text evidence="1">The sequence shown here is derived from an EMBL/GenBank/DDBJ whole genome shotgun (WGS) entry which is preliminary data.</text>
</comment>
<evidence type="ECO:0000313" key="2">
    <source>
        <dbReference type="Proteomes" id="UP001556617"/>
    </source>
</evidence>
<proteinExistence type="predicted"/>
<sequence length="295" mass="33598">MVSAFKKSGVFGGYDVVDDLDVILYANSLPYKHEVVDDTDDFKTYQAQYFTPSKLIDGLTRSRDNIANIEGILFDLDEVPDFLILRDLFYRMLIQSKVEAYLWKTPSSIFGGKHVNASRLYIPLREPIAPKLLSQAVDELVVVLKNVGIDVEKFGADLVSSKTIGRLMGLPLQQEGTIVPWDIDTRFKYQVKSVYIEPEFKPLILPTYDNEFITTENGDTDLIGFVINYTKKHGITWFKGERDDNLTRVIGAIKKAFPNMHDDEVYEAFDITGIASQLDNPEKDIRNKTKRLLRG</sequence>
<organism evidence="1 2">
    <name type="scientific">Leuconostoc aquikimchii</name>
    <dbReference type="NCBI Taxonomy" id="3236804"/>
    <lineage>
        <taxon>Bacteria</taxon>
        <taxon>Bacillati</taxon>
        <taxon>Bacillota</taxon>
        <taxon>Bacilli</taxon>
        <taxon>Lactobacillales</taxon>
        <taxon>Lactobacillaceae</taxon>
        <taxon>Leuconostoc</taxon>
    </lineage>
</organism>